<dbReference type="InParanoid" id="K3WJX4"/>
<dbReference type="EC" id="2.7.7.7" evidence="1"/>
<dbReference type="GO" id="GO:0003887">
    <property type="term" value="F:DNA-directed DNA polymerase activity"/>
    <property type="evidence" value="ECO:0007669"/>
    <property type="project" value="UniProtKB-UniRule"/>
</dbReference>
<dbReference type="PRINTS" id="PR00870">
    <property type="entry name" value="DNAPOLXBETA"/>
</dbReference>
<dbReference type="AlphaFoldDB" id="K3WJX4"/>
<evidence type="ECO:0000256" key="1">
    <source>
        <dbReference type="RuleBase" id="RU366014"/>
    </source>
</evidence>
<keyword evidence="1" id="KW-0808">Transferase</keyword>
<protein>
    <recommendedName>
        <fullName evidence="1">DNA polymerase</fullName>
        <ecNumber evidence="1">2.7.7.7</ecNumber>
    </recommendedName>
</protein>
<evidence type="ECO:0000313" key="3">
    <source>
        <dbReference type="Proteomes" id="UP000019132"/>
    </source>
</evidence>
<dbReference type="PANTHER" id="PTHR11276:SF28">
    <property type="entry name" value="DNA POLYMERASE LAMBDA"/>
    <property type="match status" value="1"/>
</dbReference>
<keyword evidence="1" id="KW-0227">DNA damage</keyword>
<dbReference type="GO" id="GO:0003677">
    <property type="term" value="F:DNA binding"/>
    <property type="evidence" value="ECO:0007669"/>
    <property type="project" value="UniProtKB-UniRule"/>
</dbReference>
<name>K3WJX4_GLOUD</name>
<dbReference type="EnsemblProtists" id="PYU1_T005266">
    <property type="protein sequence ID" value="PYU1_T005266"/>
    <property type="gene ID" value="PYU1_G005255"/>
</dbReference>
<dbReference type="SUPFAM" id="SSF81301">
    <property type="entry name" value="Nucleotidyltransferase"/>
    <property type="match status" value="1"/>
</dbReference>
<keyword evidence="3" id="KW-1185">Reference proteome</keyword>
<proteinExistence type="inferred from homology"/>
<reference evidence="3" key="2">
    <citation type="submission" date="2010-04" db="EMBL/GenBank/DDBJ databases">
        <authorList>
            <person name="Buell R."/>
            <person name="Hamilton J."/>
            <person name="Hostetler J."/>
        </authorList>
    </citation>
    <scope>NUCLEOTIDE SEQUENCE [LARGE SCALE GENOMIC DNA]</scope>
    <source>
        <strain evidence="3">DAOM:BR144</strain>
    </source>
</reference>
<evidence type="ECO:0000313" key="2">
    <source>
        <dbReference type="EnsemblProtists" id="PYU1_T005266"/>
    </source>
</evidence>
<dbReference type="HOGENOM" id="CLU_032365_0_0_1"/>
<dbReference type="PANTHER" id="PTHR11276">
    <property type="entry name" value="DNA POLYMERASE TYPE-X FAMILY MEMBER"/>
    <property type="match status" value="1"/>
</dbReference>
<dbReference type="STRING" id="431595.K3WJX4"/>
<dbReference type="GO" id="GO:0006303">
    <property type="term" value="P:double-strand break repair via nonhomologous end joining"/>
    <property type="evidence" value="ECO:0007669"/>
    <property type="project" value="TreeGrafter"/>
</dbReference>
<comment type="function">
    <text evidence="1">DNA polymerase that functions in several pathways of DNA repair. Involved in base excision repair (BER) responsible for repair of lesions that give rise to abasic (AP) sites in DNA. Also contributes to DNA double-strand break repair by non-homologous end joining and homologous recombination. Has both template-dependent and template-independent (terminal transferase) DNA polymerase activities. Has also a 5'-deoxyribose-5-phosphate lyase (dRP lyase) activity.</text>
</comment>
<sequence>MAQCEIHADDVACPMLLFCLQTLNEFIAYYSFQCEETWRMEACKLAQSVFVARWDAAVLNQVGRQEIDLQEYLLRKKTLVGVSYEVWRIVGMYWDKYKQNYLHQHELCLADHHVEHNAQKSAKWNRIRDFFHASKLADVDHSFAQIDDYLASKQLSELLKIPQSSLVIFKENPAAAAAAAADTSDIISQSEWKIAFNAIVIRLQRWIPGVYTFPCGSFSRGAAYGSTIDILVALPEEDLFASREKKMRSGYDGVVAALSSAKIVQQDSEHRVSATRGLFIVPYKTSVLIFDLKAYEQPKSWFALLCFTGPQHFVHDFYCSLLQISLQELLEATFDAIYTKTVAMLRLENVASVECEKDIFDLAGREYLLSSFRM</sequence>
<dbReference type="Proteomes" id="UP000019132">
    <property type="component" value="Unassembled WGS sequence"/>
</dbReference>
<accession>K3WJX4</accession>
<keyword evidence="1" id="KW-0234">DNA repair</keyword>
<dbReference type="EMBL" id="GL376633">
    <property type="status" value="NOT_ANNOTATED_CDS"/>
    <property type="molecule type" value="Genomic_DNA"/>
</dbReference>
<dbReference type="InterPro" id="IPR022312">
    <property type="entry name" value="DNA_pol_X"/>
</dbReference>
<dbReference type="Gene3D" id="3.30.460.10">
    <property type="entry name" value="Beta Polymerase, domain 2"/>
    <property type="match status" value="1"/>
</dbReference>
<organism evidence="2 3">
    <name type="scientific">Globisporangium ultimum (strain ATCC 200006 / CBS 805.95 / DAOM BR144)</name>
    <name type="common">Pythium ultimum</name>
    <dbReference type="NCBI Taxonomy" id="431595"/>
    <lineage>
        <taxon>Eukaryota</taxon>
        <taxon>Sar</taxon>
        <taxon>Stramenopiles</taxon>
        <taxon>Oomycota</taxon>
        <taxon>Peronosporomycetes</taxon>
        <taxon>Pythiales</taxon>
        <taxon>Pythiaceae</taxon>
        <taxon>Globisporangium</taxon>
    </lineage>
</organism>
<dbReference type="GO" id="GO:0046872">
    <property type="term" value="F:metal ion binding"/>
    <property type="evidence" value="ECO:0007669"/>
    <property type="project" value="UniProtKB-UniRule"/>
</dbReference>
<keyword evidence="1" id="KW-0548">Nucleotidyltransferase</keyword>
<dbReference type="eggNOG" id="ENOG502RUSV">
    <property type="taxonomic scope" value="Eukaryota"/>
</dbReference>
<reference evidence="2" key="3">
    <citation type="submission" date="2015-02" db="UniProtKB">
        <authorList>
            <consortium name="EnsemblProtists"/>
        </authorList>
    </citation>
    <scope>IDENTIFICATION</scope>
    <source>
        <strain evidence="2">DAOM BR144</strain>
    </source>
</reference>
<reference evidence="3" key="1">
    <citation type="journal article" date="2010" name="Genome Biol.">
        <title>Genome sequence of the necrotrophic plant pathogen Pythium ultimum reveals original pathogenicity mechanisms and effector repertoire.</title>
        <authorList>
            <person name="Levesque C.A."/>
            <person name="Brouwer H."/>
            <person name="Cano L."/>
            <person name="Hamilton J.P."/>
            <person name="Holt C."/>
            <person name="Huitema E."/>
            <person name="Raffaele S."/>
            <person name="Robideau G.P."/>
            <person name="Thines M."/>
            <person name="Win J."/>
            <person name="Zerillo M.M."/>
            <person name="Beakes G.W."/>
            <person name="Boore J.L."/>
            <person name="Busam D."/>
            <person name="Dumas B."/>
            <person name="Ferriera S."/>
            <person name="Fuerstenberg S.I."/>
            <person name="Gachon C.M."/>
            <person name="Gaulin E."/>
            <person name="Govers F."/>
            <person name="Grenville-Briggs L."/>
            <person name="Horner N."/>
            <person name="Hostetler J."/>
            <person name="Jiang R.H."/>
            <person name="Johnson J."/>
            <person name="Krajaejun T."/>
            <person name="Lin H."/>
            <person name="Meijer H.J."/>
            <person name="Moore B."/>
            <person name="Morris P."/>
            <person name="Phuntmart V."/>
            <person name="Puiu D."/>
            <person name="Shetty J."/>
            <person name="Stajich J.E."/>
            <person name="Tripathy S."/>
            <person name="Wawra S."/>
            <person name="van West P."/>
            <person name="Whitty B.R."/>
            <person name="Coutinho P.M."/>
            <person name="Henrissat B."/>
            <person name="Martin F."/>
            <person name="Thomas P.D."/>
            <person name="Tyler B.M."/>
            <person name="De Vries R.P."/>
            <person name="Kamoun S."/>
            <person name="Yandell M."/>
            <person name="Tisserat N."/>
            <person name="Buell C.R."/>
        </authorList>
    </citation>
    <scope>NUCLEOTIDE SEQUENCE</scope>
    <source>
        <strain evidence="3">DAOM:BR144</strain>
    </source>
</reference>
<dbReference type="GO" id="GO:0005634">
    <property type="term" value="C:nucleus"/>
    <property type="evidence" value="ECO:0007669"/>
    <property type="project" value="UniProtKB-SubCell"/>
</dbReference>
<comment type="similarity">
    <text evidence="1">Belongs to the DNA polymerase type-X family.</text>
</comment>
<dbReference type="OMA" id="KQNYLHQ"/>
<keyword evidence="1" id="KW-0239">DNA-directed DNA polymerase</keyword>
<comment type="catalytic activity">
    <reaction evidence="1">
        <text>DNA(n) + a 2'-deoxyribonucleoside 5'-triphosphate = DNA(n+1) + diphosphate</text>
        <dbReference type="Rhea" id="RHEA:22508"/>
        <dbReference type="Rhea" id="RHEA-COMP:17339"/>
        <dbReference type="Rhea" id="RHEA-COMP:17340"/>
        <dbReference type="ChEBI" id="CHEBI:33019"/>
        <dbReference type="ChEBI" id="CHEBI:61560"/>
        <dbReference type="ChEBI" id="CHEBI:173112"/>
        <dbReference type="EC" id="2.7.7.7"/>
    </reaction>
</comment>
<dbReference type="InterPro" id="IPR043519">
    <property type="entry name" value="NT_sf"/>
</dbReference>
<comment type="subcellular location">
    <subcellularLocation>
        <location evidence="1">Nucleus</location>
    </subcellularLocation>
</comment>
<dbReference type="InterPro" id="IPR002008">
    <property type="entry name" value="DNA_pol_X_beta-like"/>
</dbReference>
<keyword evidence="1" id="KW-0539">Nucleus</keyword>
<dbReference type="VEuPathDB" id="FungiDB:PYU1_G005255"/>